<evidence type="ECO:0000313" key="2">
    <source>
        <dbReference type="Proteomes" id="UP000280834"/>
    </source>
</evidence>
<dbReference type="EMBL" id="UZAG01018178">
    <property type="protein sequence ID" value="VDO38475.1"/>
    <property type="molecule type" value="Genomic_DNA"/>
</dbReference>
<dbReference type="PANTHER" id="PTHR21274">
    <property type="entry name" value="MECKELIN"/>
    <property type="match status" value="1"/>
</dbReference>
<sequence>MSFELSLFCSVYIFTRSYTCSAFITYIISVISRKLVSTFFTNHLIKSSFVDHRFLF</sequence>
<dbReference type="InterPro" id="IPR019170">
    <property type="entry name" value="Meckelin"/>
</dbReference>
<dbReference type="GO" id="GO:0036038">
    <property type="term" value="C:MKS complex"/>
    <property type="evidence" value="ECO:0007669"/>
    <property type="project" value="InterPro"/>
</dbReference>
<dbReference type="Pfam" id="PF09773">
    <property type="entry name" value="Meckelin"/>
    <property type="match status" value="1"/>
</dbReference>
<organism evidence="1 2">
    <name type="scientific">Brugia timori</name>
    <dbReference type="NCBI Taxonomy" id="42155"/>
    <lineage>
        <taxon>Eukaryota</taxon>
        <taxon>Metazoa</taxon>
        <taxon>Ecdysozoa</taxon>
        <taxon>Nematoda</taxon>
        <taxon>Chromadorea</taxon>
        <taxon>Rhabditida</taxon>
        <taxon>Spirurina</taxon>
        <taxon>Spiruromorpha</taxon>
        <taxon>Filarioidea</taxon>
        <taxon>Onchocercidae</taxon>
        <taxon>Brugia</taxon>
    </lineage>
</organism>
<dbReference type="PANTHER" id="PTHR21274:SF0">
    <property type="entry name" value="MECKELIN"/>
    <property type="match status" value="1"/>
</dbReference>
<reference evidence="1 2" key="1">
    <citation type="submission" date="2018-11" db="EMBL/GenBank/DDBJ databases">
        <authorList>
            <consortium name="Pathogen Informatics"/>
        </authorList>
    </citation>
    <scope>NUCLEOTIDE SEQUENCE [LARGE SCALE GENOMIC DNA]</scope>
</reference>
<evidence type="ECO:0000313" key="1">
    <source>
        <dbReference type="EMBL" id="VDO38475.1"/>
    </source>
</evidence>
<dbReference type="AlphaFoldDB" id="A0A3P7YMQ1"/>
<accession>A0A3P7YMQ1</accession>
<name>A0A3P7YMQ1_9BILA</name>
<protein>
    <submittedName>
        <fullName evidence="1">Uncharacterized protein</fullName>
    </submittedName>
</protein>
<keyword evidence="2" id="KW-1185">Reference proteome</keyword>
<gene>
    <name evidence="1" type="ORF">BTMF_LOCUS11253</name>
</gene>
<dbReference type="Proteomes" id="UP000280834">
    <property type="component" value="Unassembled WGS sequence"/>
</dbReference>
<proteinExistence type="predicted"/>
<dbReference type="GO" id="GO:0060271">
    <property type="term" value="P:cilium assembly"/>
    <property type="evidence" value="ECO:0007669"/>
    <property type="project" value="InterPro"/>
</dbReference>